<accession>A0A1M7YZZ7</accession>
<evidence type="ECO:0000256" key="5">
    <source>
        <dbReference type="ARBA" id="ARBA00022840"/>
    </source>
</evidence>
<reference evidence="12" key="1">
    <citation type="submission" date="2016-12" db="EMBL/GenBank/DDBJ databases">
        <authorList>
            <person name="Rodrigo-Torres L."/>
            <person name="Arahal R.D."/>
            <person name="Lucena T."/>
        </authorList>
    </citation>
    <scope>NUCLEOTIDE SEQUENCE [LARGE SCALE GENOMIC DNA]</scope>
</reference>
<dbReference type="PANTHER" id="PTHR24221">
    <property type="entry name" value="ATP-BINDING CASSETTE SUB-FAMILY B"/>
    <property type="match status" value="1"/>
</dbReference>
<keyword evidence="3 8" id="KW-0812">Transmembrane</keyword>
<evidence type="ECO:0000313" key="12">
    <source>
        <dbReference type="Proteomes" id="UP000184600"/>
    </source>
</evidence>
<dbReference type="OrthoDB" id="9806127at2"/>
<feature type="transmembrane region" description="Helical" evidence="8">
    <location>
        <begin position="35"/>
        <end position="56"/>
    </location>
</feature>
<dbReference type="InterPro" id="IPR011527">
    <property type="entry name" value="ABC1_TM_dom"/>
</dbReference>
<organism evidence="11 12">
    <name type="scientific">Vibrio quintilis</name>
    <dbReference type="NCBI Taxonomy" id="1117707"/>
    <lineage>
        <taxon>Bacteria</taxon>
        <taxon>Pseudomonadati</taxon>
        <taxon>Pseudomonadota</taxon>
        <taxon>Gammaproteobacteria</taxon>
        <taxon>Vibrionales</taxon>
        <taxon>Vibrionaceae</taxon>
        <taxon>Vibrio</taxon>
    </lineage>
</organism>
<evidence type="ECO:0000256" key="3">
    <source>
        <dbReference type="ARBA" id="ARBA00022692"/>
    </source>
</evidence>
<dbReference type="AlphaFoldDB" id="A0A1M7YZZ7"/>
<evidence type="ECO:0000256" key="6">
    <source>
        <dbReference type="ARBA" id="ARBA00022989"/>
    </source>
</evidence>
<dbReference type="GO" id="GO:0034040">
    <property type="term" value="F:ATPase-coupled lipid transmembrane transporter activity"/>
    <property type="evidence" value="ECO:0007669"/>
    <property type="project" value="TreeGrafter"/>
</dbReference>
<dbReference type="PROSITE" id="PS50929">
    <property type="entry name" value="ABC_TM1F"/>
    <property type="match status" value="1"/>
</dbReference>
<dbReference type="InterPro" id="IPR027417">
    <property type="entry name" value="P-loop_NTPase"/>
</dbReference>
<dbReference type="FunFam" id="3.40.50.300:FF:000287">
    <property type="entry name" value="Multidrug ABC transporter ATP-binding protein"/>
    <property type="match status" value="1"/>
</dbReference>
<feature type="domain" description="ABC transporter" evidence="9">
    <location>
        <begin position="348"/>
        <end position="581"/>
    </location>
</feature>
<feature type="transmembrane region" description="Helical" evidence="8">
    <location>
        <begin position="149"/>
        <end position="168"/>
    </location>
</feature>
<evidence type="ECO:0000256" key="2">
    <source>
        <dbReference type="ARBA" id="ARBA00022448"/>
    </source>
</evidence>
<keyword evidence="5 11" id="KW-0067">ATP-binding</keyword>
<evidence type="ECO:0000256" key="4">
    <source>
        <dbReference type="ARBA" id="ARBA00022741"/>
    </source>
</evidence>
<dbReference type="CDD" id="cd07346">
    <property type="entry name" value="ABC_6TM_exporters"/>
    <property type="match status" value="1"/>
</dbReference>
<dbReference type="PANTHER" id="PTHR24221:SF397">
    <property type="entry name" value="ABC TRANSPORTER, ATP-BINDING TRANSMEMBRANE PROTEIN"/>
    <property type="match status" value="1"/>
</dbReference>
<evidence type="ECO:0000259" key="9">
    <source>
        <dbReference type="PROSITE" id="PS50893"/>
    </source>
</evidence>
<keyword evidence="7 8" id="KW-0472">Membrane</keyword>
<sequence length="604" mass="66047">MNAHTTETEYRSDAESLKRIWALAGPVRRQLIKGILFRFAQSFCLGLGFGAAIMLVTDLCSASFTPTLAWGIKMTLLAAISLIGQVVFSYLASSHSWIASFKLGKELRLSMLNRLRELPLGFHLSRNRGDTVTMLTTDMQMVETFMSDGLPRIAEAFGLPVAVFLFLLFQDWVIAISALASVVVAVPIYIWTSRYMAQLGIKRQDMQASAAAKMIEFVQGLSVIRSFNRLAKGEEDFKEALKAFRQLSINMVVQLTAPLVVFGLVLMLGAPVIIWTGGWRYLQGETELSTMITAIMLIYALYSPLLGVTAVMEQTRMADASLTRMDRILTSEPLPEPSVPVEPDGLDISFHHVSFGYQLQPVLKDISFSVPGGSMTAIVGPSGAGKSTVLNLLPRFWDVDEGCISIGGVDVRELSAERLASMITVVFQDVYLFSGTIFDNISFGKPEATPEDVESAARIAQAHAFISALPDGYQTRVGEGGAALSGGERQRISIARAILKDAPVILLDEATAAIDPTNERALQKALAALTAHKTLIVVAHKLSTVREADQIICLDDGRIVESGNHDALIERNGLYSRLWHHWTAAAEWRLGKSVVKAKNVLNEV</sequence>
<dbReference type="Proteomes" id="UP000184600">
    <property type="component" value="Unassembled WGS sequence"/>
</dbReference>
<keyword evidence="2" id="KW-0813">Transport</keyword>
<proteinExistence type="predicted"/>
<dbReference type="InterPro" id="IPR003593">
    <property type="entry name" value="AAA+_ATPase"/>
</dbReference>
<dbReference type="Gene3D" id="1.20.1560.10">
    <property type="entry name" value="ABC transporter type 1, transmembrane domain"/>
    <property type="match status" value="1"/>
</dbReference>
<dbReference type="Gene3D" id="3.40.50.300">
    <property type="entry name" value="P-loop containing nucleotide triphosphate hydrolases"/>
    <property type="match status" value="1"/>
</dbReference>
<keyword evidence="6 8" id="KW-1133">Transmembrane helix</keyword>
<feature type="transmembrane region" description="Helical" evidence="8">
    <location>
        <begin position="68"/>
        <end position="92"/>
    </location>
</feature>
<keyword evidence="4" id="KW-0547">Nucleotide-binding</keyword>
<dbReference type="InterPro" id="IPR017871">
    <property type="entry name" value="ABC_transporter-like_CS"/>
</dbReference>
<evidence type="ECO:0000313" key="11">
    <source>
        <dbReference type="EMBL" id="SHO58143.1"/>
    </source>
</evidence>
<dbReference type="EMBL" id="FRFG01000055">
    <property type="protein sequence ID" value="SHO58143.1"/>
    <property type="molecule type" value="Genomic_DNA"/>
</dbReference>
<dbReference type="GO" id="GO:0005524">
    <property type="term" value="F:ATP binding"/>
    <property type="evidence" value="ECO:0007669"/>
    <property type="project" value="UniProtKB-KW"/>
</dbReference>
<dbReference type="STRING" id="1117707.VQ7734_03913"/>
<dbReference type="EC" id="3.6.3.-" evidence="11"/>
<dbReference type="SUPFAM" id="SSF52540">
    <property type="entry name" value="P-loop containing nucleoside triphosphate hydrolases"/>
    <property type="match status" value="1"/>
</dbReference>
<evidence type="ECO:0000256" key="8">
    <source>
        <dbReference type="SAM" id="Phobius"/>
    </source>
</evidence>
<dbReference type="GO" id="GO:0016887">
    <property type="term" value="F:ATP hydrolysis activity"/>
    <property type="evidence" value="ECO:0007669"/>
    <property type="project" value="InterPro"/>
</dbReference>
<dbReference type="SMART" id="SM00382">
    <property type="entry name" value="AAA"/>
    <property type="match status" value="1"/>
</dbReference>
<dbReference type="RefSeq" id="WP_073585591.1">
    <property type="nucleotide sequence ID" value="NZ_AP024898.1"/>
</dbReference>
<dbReference type="InterPro" id="IPR039421">
    <property type="entry name" value="Type_1_exporter"/>
</dbReference>
<dbReference type="InterPro" id="IPR036640">
    <property type="entry name" value="ABC1_TM_sf"/>
</dbReference>
<gene>
    <name evidence="11" type="ORF">VQ7734_03913</name>
</gene>
<keyword evidence="12" id="KW-1185">Reference proteome</keyword>
<comment type="subcellular location">
    <subcellularLocation>
        <location evidence="1">Cell membrane</location>
        <topology evidence="1">Multi-pass membrane protein</topology>
    </subcellularLocation>
</comment>
<feature type="transmembrane region" description="Helical" evidence="8">
    <location>
        <begin position="288"/>
        <end position="312"/>
    </location>
</feature>
<feature type="transmembrane region" description="Helical" evidence="8">
    <location>
        <begin position="174"/>
        <end position="192"/>
    </location>
</feature>
<evidence type="ECO:0000256" key="7">
    <source>
        <dbReference type="ARBA" id="ARBA00023136"/>
    </source>
</evidence>
<dbReference type="GO" id="GO:0140359">
    <property type="term" value="F:ABC-type transporter activity"/>
    <property type="evidence" value="ECO:0007669"/>
    <property type="project" value="InterPro"/>
</dbReference>
<evidence type="ECO:0000256" key="1">
    <source>
        <dbReference type="ARBA" id="ARBA00004651"/>
    </source>
</evidence>
<protein>
    <submittedName>
        <fullName evidence="11">Putative multidrug export ATP-binding/permease protein</fullName>
        <ecNumber evidence="11">3.6.3.-</ecNumber>
    </submittedName>
</protein>
<evidence type="ECO:0000259" key="10">
    <source>
        <dbReference type="PROSITE" id="PS50929"/>
    </source>
</evidence>
<name>A0A1M7YZZ7_9VIBR</name>
<keyword evidence="11" id="KW-0378">Hydrolase</keyword>
<dbReference type="PROSITE" id="PS50893">
    <property type="entry name" value="ABC_TRANSPORTER_2"/>
    <property type="match status" value="1"/>
</dbReference>
<dbReference type="InterPro" id="IPR003439">
    <property type="entry name" value="ABC_transporter-like_ATP-bd"/>
</dbReference>
<dbReference type="PROSITE" id="PS00211">
    <property type="entry name" value="ABC_TRANSPORTER_1"/>
    <property type="match status" value="1"/>
</dbReference>
<dbReference type="Pfam" id="PF00664">
    <property type="entry name" value="ABC_membrane"/>
    <property type="match status" value="1"/>
</dbReference>
<dbReference type="SUPFAM" id="SSF90123">
    <property type="entry name" value="ABC transporter transmembrane region"/>
    <property type="match status" value="1"/>
</dbReference>
<dbReference type="GO" id="GO:0005886">
    <property type="term" value="C:plasma membrane"/>
    <property type="evidence" value="ECO:0007669"/>
    <property type="project" value="UniProtKB-SubCell"/>
</dbReference>
<dbReference type="Pfam" id="PF00005">
    <property type="entry name" value="ABC_tran"/>
    <property type="match status" value="1"/>
</dbReference>
<feature type="transmembrane region" description="Helical" evidence="8">
    <location>
        <begin position="252"/>
        <end position="276"/>
    </location>
</feature>
<feature type="domain" description="ABC transmembrane type-1" evidence="10">
    <location>
        <begin position="34"/>
        <end position="317"/>
    </location>
</feature>